<keyword evidence="1" id="KW-0812">Transmembrane</keyword>
<dbReference type="EMBL" id="FQUH01000002">
    <property type="protein sequence ID" value="SHE62335.1"/>
    <property type="molecule type" value="Genomic_DNA"/>
</dbReference>
<protein>
    <submittedName>
        <fullName evidence="2">Uncharacterized protein</fullName>
    </submittedName>
</protein>
<sequence length="108" mass="12783">MDIRIQAVIIFSLMPILLIIIKDFMLPKLRSNKEDKKQKIEVYKKYAEPLGKSAESIFWRFNEIFSNDTKAKFLERGKIITDFDNYKYISTLYRLGSLLGWITAIKKE</sequence>
<evidence type="ECO:0000256" key="1">
    <source>
        <dbReference type="SAM" id="Phobius"/>
    </source>
</evidence>
<feature type="transmembrane region" description="Helical" evidence="1">
    <location>
        <begin position="6"/>
        <end position="26"/>
    </location>
</feature>
<reference evidence="3" key="1">
    <citation type="submission" date="2016-11" db="EMBL/GenBank/DDBJ databases">
        <authorList>
            <person name="Varghese N."/>
            <person name="Submissions S."/>
        </authorList>
    </citation>
    <scope>NUCLEOTIDE SEQUENCE [LARGE SCALE GENOMIC DNA]</scope>
    <source>
        <strain evidence="3">DSM 21264</strain>
    </source>
</reference>
<organism evidence="2 3">
    <name type="scientific">Vibrio gazogenes DSM 21264 = NBRC 103151</name>
    <dbReference type="NCBI Taxonomy" id="1123492"/>
    <lineage>
        <taxon>Bacteria</taxon>
        <taxon>Pseudomonadati</taxon>
        <taxon>Pseudomonadota</taxon>
        <taxon>Gammaproteobacteria</taxon>
        <taxon>Vibrionales</taxon>
        <taxon>Vibrionaceae</taxon>
        <taxon>Vibrio</taxon>
    </lineage>
</organism>
<keyword evidence="1" id="KW-0472">Membrane</keyword>
<proteinExistence type="predicted"/>
<dbReference type="Proteomes" id="UP000184159">
    <property type="component" value="Unassembled WGS sequence"/>
</dbReference>
<evidence type="ECO:0000313" key="3">
    <source>
        <dbReference type="Proteomes" id="UP000184159"/>
    </source>
</evidence>
<name>A0A1M4V062_VIBGA</name>
<accession>A0A1M4V062</accession>
<dbReference type="RefSeq" id="WP_072955387.1">
    <property type="nucleotide sequence ID" value="NZ_FQUH01000002.1"/>
</dbReference>
<dbReference type="AlphaFoldDB" id="A0A1M4V062"/>
<keyword evidence="3" id="KW-1185">Reference proteome</keyword>
<gene>
    <name evidence="2" type="ORF">SAMN02745781_00607</name>
</gene>
<keyword evidence="1" id="KW-1133">Transmembrane helix</keyword>
<evidence type="ECO:0000313" key="2">
    <source>
        <dbReference type="EMBL" id="SHE62335.1"/>
    </source>
</evidence>